<evidence type="ECO:0000313" key="2">
    <source>
        <dbReference type="Proteomes" id="UP001549036"/>
    </source>
</evidence>
<sequence>MNRILPVVFGLLLSGCTSFVIGEPYDKAIDDELNVFQKSTAEFIKSMQMNAGTARGSYQSDEARKYYASAAASLSNLQLRADVLSSRTCPTSKALQLFASAGVDTSQAAIANAEKRVGGAADSEALDVSGNCIAIVVRGVRMAESDLEADHREASKLTPTVALLDSQEIDAAVRVALTALRAKKY</sequence>
<keyword evidence="2" id="KW-1185">Reference proteome</keyword>
<dbReference type="EMBL" id="JBEPLM010000001">
    <property type="protein sequence ID" value="MET3591429.1"/>
    <property type="molecule type" value="Genomic_DNA"/>
</dbReference>
<name>A0ABV2HLY8_9HYPH</name>
<gene>
    <name evidence="1" type="ORF">ABID26_000808</name>
</gene>
<reference evidence="1 2" key="1">
    <citation type="submission" date="2024-06" db="EMBL/GenBank/DDBJ databases">
        <title>Genomic Encyclopedia of Type Strains, Phase IV (KMG-IV): sequencing the most valuable type-strain genomes for metagenomic binning, comparative biology and taxonomic classification.</title>
        <authorList>
            <person name="Goeker M."/>
        </authorList>
    </citation>
    <scope>NUCLEOTIDE SEQUENCE [LARGE SCALE GENOMIC DNA]</scope>
    <source>
        <strain evidence="1 2">DSM 29846</strain>
    </source>
</reference>
<dbReference type="Proteomes" id="UP001549036">
    <property type="component" value="Unassembled WGS sequence"/>
</dbReference>
<organism evidence="1 2">
    <name type="scientific">Mesorhizobium shonense</name>
    <dbReference type="NCBI Taxonomy" id="1209948"/>
    <lineage>
        <taxon>Bacteria</taxon>
        <taxon>Pseudomonadati</taxon>
        <taxon>Pseudomonadota</taxon>
        <taxon>Alphaproteobacteria</taxon>
        <taxon>Hyphomicrobiales</taxon>
        <taxon>Phyllobacteriaceae</taxon>
        <taxon>Mesorhizobium</taxon>
    </lineage>
</organism>
<comment type="caution">
    <text evidence="1">The sequence shown here is derived from an EMBL/GenBank/DDBJ whole genome shotgun (WGS) entry which is preliminary data.</text>
</comment>
<protein>
    <recommendedName>
        <fullName evidence="3">Lipoprotein</fullName>
    </recommendedName>
</protein>
<accession>A0ABV2HLY8</accession>
<evidence type="ECO:0008006" key="3">
    <source>
        <dbReference type="Google" id="ProtNLM"/>
    </source>
</evidence>
<dbReference type="PROSITE" id="PS51257">
    <property type="entry name" value="PROKAR_LIPOPROTEIN"/>
    <property type="match status" value="1"/>
</dbReference>
<evidence type="ECO:0000313" key="1">
    <source>
        <dbReference type="EMBL" id="MET3591429.1"/>
    </source>
</evidence>
<proteinExistence type="predicted"/>
<dbReference type="RefSeq" id="WP_354413943.1">
    <property type="nucleotide sequence ID" value="NZ_JBEPLM010000001.1"/>
</dbReference>